<protein>
    <recommendedName>
        <fullName evidence="2">Zinc finger, CCHC-type, retrotransposon Gag domain protein</fullName>
    </recommendedName>
</protein>
<dbReference type="EMBL" id="BKCJ010009670">
    <property type="protein sequence ID" value="GEU88078.1"/>
    <property type="molecule type" value="Genomic_DNA"/>
</dbReference>
<evidence type="ECO:0008006" key="2">
    <source>
        <dbReference type="Google" id="ProtNLM"/>
    </source>
</evidence>
<gene>
    <name evidence="1" type="ORF">Tci_060056</name>
</gene>
<name>A0A6L2NP03_TANCI</name>
<accession>A0A6L2NP03</accession>
<reference evidence="1" key="1">
    <citation type="journal article" date="2019" name="Sci. Rep.">
        <title>Draft genome of Tanacetum cinerariifolium, the natural source of mosquito coil.</title>
        <authorList>
            <person name="Yamashiro T."/>
            <person name="Shiraishi A."/>
            <person name="Satake H."/>
            <person name="Nakayama K."/>
        </authorList>
    </citation>
    <scope>NUCLEOTIDE SEQUENCE</scope>
</reference>
<proteinExistence type="predicted"/>
<evidence type="ECO:0000313" key="1">
    <source>
        <dbReference type="EMBL" id="GEU88078.1"/>
    </source>
</evidence>
<organism evidence="1">
    <name type="scientific">Tanacetum cinerariifolium</name>
    <name type="common">Dalmatian daisy</name>
    <name type="synonym">Chrysanthemum cinerariifolium</name>
    <dbReference type="NCBI Taxonomy" id="118510"/>
    <lineage>
        <taxon>Eukaryota</taxon>
        <taxon>Viridiplantae</taxon>
        <taxon>Streptophyta</taxon>
        <taxon>Embryophyta</taxon>
        <taxon>Tracheophyta</taxon>
        <taxon>Spermatophyta</taxon>
        <taxon>Magnoliopsida</taxon>
        <taxon>eudicotyledons</taxon>
        <taxon>Gunneridae</taxon>
        <taxon>Pentapetalae</taxon>
        <taxon>asterids</taxon>
        <taxon>campanulids</taxon>
        <taxon>Asterales</taxon>
        <taxon>Asteraceae</taxon>
        <taxon>Asteroideae</taxon>
        <taxon>Anthemideae</taxon>
        <taxon>Anthemidinae</taxon>
        <taxon>Tanacetum</taxon>
    </lineage>
</organism>
<dbReference type="AlphaFoldDB" id="A0A6L2NP03"/>
<comment type="caution">
    <text evidence="1">The sequence shown here is derived from an EMBL/GenBank/DDBJ whole genome shotgun (WGS) entry which is preliminary data.</text>
</comment>
<sequence>MLLPLCHVYLFIFYVIPCLYIRPLSVMLSRISFHVLYPGYNGLLYEDGRYNYGIRARFRPVGSKDLTYEDWMVNTRTDADLSAAVQNALQSLLPQICAEIREEFRTSSGPSDAGGNPPLVTIHTWIECFNKQKPNSFEKTRLAVYKFEGNALAWWKAYKQAKGGDAWLITVTWADFKKRILRLAQSLCSVSSDLLGFIGAAAGTEEEQAKNFHWGLRRSTLNHLMCMSYTDVAQVANAARNYEILHKRDHEDNERPDKRQRSEIVSLVEEEFDLEEIQDVVLREKLLSINRLIADIESLNENPIPDCVLKSSAIFEESDNSLLDNFSPEFKTFCDHTEERRSGNTTTHANNSLLEYDLFCFDIEPNQERLINVVKNDISDDSTNDPLLEEADLFFASDNSIPSGIENFAYDSEGDIRFLEALLIDDSIPFPVNEESDNPSFPRPPSEPPDAEFDFELDSGEEISVVINYELECLDQSEEFDISTNDEDDYFPFMFVIRSFISYLFRGVFFSSLR</sequence>